<dbReference type="InterPro" id="IPR032710">
    <property type="entry name" value="NTF2-like_dom_sf"/>
</dbReference>
<name>A0AAX6GGM9_IRIPA</name>
<dbReference type="GO" id="GO:0005829">
    <property type="term" value="C:cytosol"/>
    <property type="evidence" value="ECO:0007669"/>
    <property type="project" value="TreeGrafter"/>
</dbReference>
<dbReference type="Gene3D" id="3.10.450.50">
    <property type="match status" value="1"/>
</dbReference>
<evidence type="ECO:0000259" key="4">
    <source>
        <dbReference type="PROSITE" id="PS50102"/>
    </source>
</evidence>
<dbReference type="Gene3D" id="3.30.70.330">
    <property type="match status" value="1"/>
</dbReference>
<dbReference type="InterPro" id="IPR012677">
    <property type="entry name" value="Nucleotide-bd_a/b_plait_sf"/>
</dbReference>
<reference evidence="7" key="1">
    <citation type="journal article" date="2023" name="GigaByte">
        <title>Genome assembly of the bearded iris, Iris pallida Lam.</title>
        <authorList>
            <person name="Bruccoleri R.E."/>
            <person name="Oakeley E.J."/>
            <person name="Faust A.M.E."/>
            <person name="Altorfer M."/>
            <person name="Dessus-Babus S."/>
            <person name="Burckhardt D."/>
            <person name="Oertli M."/>
            <person name="Naumann U."/>
            <person name="Petersen F."/>
            <person name="Wong J."/>
        </authorList>
    </citation>
    <scope>NUCLEOTIDE SEQUENCE</scope>
    <source>
        <strain evidence="7">GSM-AAB239-AS_SAM_17_03QT</strain>
    </source>
</reference>
<dbReference type="Proteomes" id="UP001140949">
    <property type="component" value="Unassembled WGS sequence"/>
</dbReference>
<dbReference type="SUPFAM" id="SSF54427">
    <property type="entry name" value="NTF2-like"/>
    <property type="match status" value="1"/>
</dbReference>
<dbReference type="CDD" id="cd00780">
    <property type="entry name" value="NTF2"/>
    <property type="match status" value="1"/>
</dbReference>
<evidence type="ECO:0000259" key="5">
    <source>
        <dbReference type="PROSITE" id="PS50177"/>
    </source>
</evidence>
<protein>
    <submittedName>
        <fullName evidence="7">G3BP-like protein</fullName>
    </submittedName>
</protein>
<evidence type="ECO:0000313" key="6">
    <source>
        <dbReference type="EMBL" id="KAJ6798316.1"/>
    </source>
</evidence>
<dbReference type="GO" id="GO:1990904">
    <property type="term" value="C:ribonucleoprotein complex"/>
    <property type="evidence" value="ECO:0007669"/>
    <property type="project" value="TreeGrafter"/>
</dbReference>
<dbReference type="PANTHER" id="PTHR10693">
    <property type="entry name" value="RAS GTPASE-ACTIVATING PROTEIN-BINDING PROTEIN"/>
    <property type="match status" value="1"/>
</dbReference>
<dbReference type="InterPro" id="IPR002075">
    <property type="entry name" value="NTF2_dom"/>
</dbReference>
<keyword evidence="8" id="KW-1185">Reference proteome</keyword>
<dbReference type="Pfam" id="PF02136">
    <property type="entry name" value="NTF2"/>
    <property type="match status" value="1"/>
</dbReference>
<accession>A0AAX6GGM9</accession>
<dbReference type="InterPro" id="IPR035979">
    <property type="entry name" value="RBD_domain_sf"/>
</dbReference>
<evidence type="ECO:0000256" key="3">
    <source>
        <dbReference type="SAM" id="MobiDB-lite"/>
    </source>
</evidence>
<dbReference type="SMART" id="SM00360">
    <property type="entry name" value="RRM"/>
    <property type="match status" value="1"/>
</dbReference>
<feature type="domain" description="RRM" evidence="4">
    <location>
        <begin position="298"/>
        <end position="375"/>
    </location>
</feature>
<dbReference type="InterPro" id="IPR000504">
    <property type="entry name" value="RRM_dom"/>
</dbReference>
<evidence type="ECO:0000256" key="2">
    <source>
        <dbReference type="PROSITE-ProRule" id="PRU00176"/>
    </source>
</evidence>
<gene>
    <name evidence="6" type="ORF">M6B38_213415</name>
    <name evidence="7" type="ORF">M6B38_365320</name>
</gene>
<dbReference type="AlphaFoldDB" id="A0AAX6GGM9"/>
<dbReference type="InterPro" id="IPR039539">
    <property type="entry name" value="Ras_GTPase_bind_prot"/>
</dbReference>
<feature type="region of interest" description="Disordered" evidence="3">
    <location>
        <begin position="262"/>
        <end position="289"/>
    </location>
</feature>
<dbReference type="SUPFAM" id="SSF54928">
    <property type="entry name" value="RNA-binding domain, RBD"/>
    <property type="match status" value="1"/>
</dbReference>
<dbReference type="PROSITE" id="PS50102">
    <property type="entry name" value="RRM"/>
    <property type="match status" value="1"/>
</dbReference>
<dbReference type="InterPro" id="IPR018222">
    <property type="entry name" value="Nuclear_transport_factor_2_euk"/>
</dbReference>
<evidence type="ECO:0000313" key="8">
    <source>
        <dbReference type="Proteomes" id="UP001140949"/>
    </source>
</evidence>
<dbReference type="PANTHER" id="PTHR10693:SF75">
    <property type="entry name" value="NUCLEAR TRANSPORT FACTOR 2"/>
    <property type="match status" value="1"/>
</dbReference>
<dbReference type="CDD" id="cd00590">
    <property type="entry name" value="RRM_SF"/>
    <property type="match status" value="1"/>
</dbReference>
<reference evidence="7" key="2">
    <citation type="submission" date="2023-04" db="EMBL/GenBank/DDBJ databases">
        <authorList>
            <person name="Bruccoleri R.E."/>
            <person name="Oakeley E.J."/>
            <person name="Faust A.-M."/>
            <person name="Dessus-Babus S."/>
            <person name="Altorfer M."/>
            <person name="Burckhardt D."/>
            <person name="Oertli M."/>
            <person name="Naumann U."/>
            <person name="Petersen F."/>
            <person name="Wong J."/>
        </authorList>
    </citation>
    <scope>NUCLEOTIDE SEQUENCE</scope>
    <source>
        <strain evidence="7">GSM-AAB239-AS_SAM_17_03QT</strain>
        <tissue evidence="7">Leaf</tissue>
    </source>
</reference>
<dbReference type="FunFam" id="3.10.450.50:FF:000003">
    <property type="entry name" value="Nuclear transport factor 2 family protein"/>
    <property type="match status" value="1"/>
</dbReference>
<dbReference type="Pfam" id="PF00076">
    <property type="entry name" value="RRM_1"/>
    <property type="match status" value="1"/>
</dbReference>
<proteinExistence type="predicted"/>
<feature type="domain" description="NTF2" evidence="5">
    <location>
        <begin position="17"/>
        <end position="127"/>
    </location>
</feature>
<keyword evidence="1 2" id="KW-0694">RNA-binding</keyword>
<sequence length="381" mass="41909">MALQTATPTTAPAPHVVGNAFVHQYYHVLLTSPDLLHRFYQDSSIPSRPDLDEVKPTAINDNLLSYNFNRSEIESIDSQASYHNGVMIFVTGCLTGNDNVRRRFTQSFFLAPQGNGGFFVLNDIFRFLDQPKESDEVLANTITDDTPKSPPSLVPVEPNLIQENHAGDLTSPPSERKPINHEEVVVVPSENGSSGVEDEVTVDPPVQKQSHELPIQEVATSVTEDDGHKKSYASIVKVLKESTPQKSAYVPNMAKVPAMTDEKPVDLPTTPADPTLESRKSSSNNAPEIINSQDAAGHSVYIQNLPLNATTEQVLQELKKFGTIKPGGVQVRNHKVDRFCFGFVEFESETAMQDAIKASPITMVGRQVFIEEKRTTTRGNG</sequence>
<dbReference type="EMBL" id="JANAVB010019800">
    <property type="protein sequence ID" value="KAJ6827849.1"/>
    <property type="molecule type" value="Genomic_DNA"/>
</dbReference>
<evidence type="ECO:0000256" key="1">
    <source>
        <dbReference type="ARBA" id="ARBA00022884"/>
    </source>
</evidence>
<dbReference type="PROSITE" id="PS50177">
    <property type="entry name" value="NTF2_DOMAIN"/>
    <property type="match status" value="1"/>
</dbReference>
<comment type="caution">
    <text evidence="7">The sequence shown here is derived from an EMBL/GenBank/DDBJ whole genome shotgun (WGS) entry which is preliminary data.</text>
</comment>
<evidence type="ECO:0000313" key="7">
    <source>
        <dbReference type="EMBL" id="KAJ6827849.1"/>
    </source>
</evidence>
<dbReference type="GO" id="GO:0003729">
    <property type="term" value="F:mRNA binding"/>
    <property type="evidence" value="ECO:0007669"/>
    <property type="project" value="TreeGrafter"/>
</dbReference>
<dbReference type="EMBL" id="JANAVB010040263">
    <property type="protein sequence ID" value="KAJ6798316.1"/>
    <property type="molecule type" value="Genomic_DNA"/>
</dbReference>
<organism evidence="7 8">
    <name type="scientific">Iris pallida</name>
    <name type="common">Sweet iris</name>
    <dbReference type="NCBI Taxonomy" id="29817"/>
    <lineage>
        <taxon>Eukaryota</taxon>
        <taxon>Viridiplantae</taxon>
        <taxon>Streptophyta</taxon>
        <taxon>Embryophyta</taxon>
        <taxon>Tracheophyta</taxon>
        <taxon>Spermatophyta</taxon>
        <taxon>Magnoliopsida</taxon>
        <taxon>Liliopsida</taxon>
        <taxon>Asparagales</taxon>
        <taxon>Iridaceae</taxon>
        <taxon>Iridoideae</taxon>
        <taxon>Irideae</taxon>
        <taxon>Iris</taxon>
    </lineage>
</organism>